<comment type="caution">
    <text evidence="7">The sequence shown here is derived from an EMBL/GenBank/DDBJ whole genome shotgun (WGS) entry which is preliminary data.</text>
</comment>
<evidence type="ECO:0000256" key="5">
    <source>
        <dbReference type="ARBA" id="ARBA00023002"/>
    </source>
</evidence>
<feature type="domain" description="Extradiol ring-cleavage dioxygenase class III enzyme subunit B" evidence="6">
    <location>
        <begin position="30"/>
        <end position="271"/>
    </location>
</feature>
<accession>A0A2N3PLU6</accession>
<reference evidence="8" key="1">
    <citation type="submission" date="2017-12" db="EMBL/GenBank/DDBJ databases">
        <title>Draft genome sequence of Telmatospirillum siberiense 26-4b1T, an acidotolerant peatland alphaproteobacterium potentially involved in sulfur cycling.</title>
        <authorList>
            <person name="Hausmann B."/>
            <person name="Pjevac P."/>
            <person name="Schreck K."/>
            <person name="Herbold C.W."/>
            <person name="Daims H."/>
            <person name="Wagner M."/>
            <person name="Pester M."/>
            <person name="Loy A."/>
        </authorList>
    </citation>
    <scope>NUCLEOTIDE SEQUENCE [LARGE SCALE GENOMIC DNA]</scope>
    <source>
        <strain evidence="8">26-4b1</strain>
    </source>
</reference>
<proteinExistence type="inferred from homology"/>
<keyword evidence="5" id="KW-0560">Oxidoreductase</keyword>
<evidence type="ECO:0000313" key="8">
    <source>
        <dbReference type="Proteomes" id="UP000233293"/>
    </source>
</evidence>
<dbReference type="PANTHER" id="PTHR30096">
    <property type="entry name" value="4,5-DOPA DIOXYGENASE EXTRADIOL-LIKE PROTEIN"/>
    <property type="match status" value="1"/>
</dbReference>
<dbReference type="GO" id="GO:0016702">
    <property type="term" value="F:oxidoreductase activity, acting on single donors with incorporation of molecular oxygen, incorporation of two atoms of oxygen"/>
    <property type="evidence" value="ECO:0007669"/>
    <property type="project" value="UniProtKB-ARBA"/>
</dbReference>
<dbReference type="EMBL" id="PIUM01000064">
    <property type="protein sequence ID" value="PKU21378.1"/>
    <property type="molecule type" value="Genomic_DNA"/>
</dbReference>
<dbReference type="PIRSF" id="PIRSF006157">
    <property type="entry name" value="Doxgns_DODA"/>
    <property type="match status" value="1"/>
</dbReference>
<evidence type="ECO:0000313" key="7">
    <source>
        <dbReference type="EMBL" id="PKU21378.1"/>
    </source>
</evidence>
<evidence type="ECO:0000256" key="1">
    <source>
        <dbReference type="ARBA" id="ARBA00001947"/>
    </source>
</evidence>
<dbReference type="OrthoDB" id="9790889at2"/>
<keyword evidence="3" id="KW-0479">Metal-binding</keyword>
<comment type="similarity">
    <text evidence="2">Belongs to the DODA-type extradiol aromatic ring-opening dioxygenase family.</text>
</comment>
<dbReference type="AlphaFoldDB" id="A0A2N3PLU6"/>
<evidence type="ECO:0000256" key="4">
    <source>
        <dbReference type="ARBA" id="ARBA00022833"/>
    </source>
</evidence>
<dbReference type="GO" id="GO:0008270">
    <property type="term" value="F:zinc ion binding"/>
    <property type="evidence" value="ECO:0007669"/>
    <property type="project" value="InterPro"/>
</dbReference>
<sequence length="290" mass="31464">MGTKVIVHGGCFPCPPWHGLKEIPLKQPSIYLPHGGGPCFFMDPPSDEPDRWVAMEAYLRSLPDRLPGRPDALLVISAHWEKSRPTVLSSARPGLLFDYYGFPANTYHLTWPAPGAPALASRVRALLASAGIESDEDASRDYDHGVFIPLKVAFPDADIPVLQLSLQAGLDPARHIAIGRAIKSLRDENVAILGSGLSFHNLRAFGDPRAIAPAVDFDRWLTEVLCDGPIGERELELAQWSQAPGARICHPREEHLLPLMVAAGAASGEPGHHAFQGTIWGMAVSAYHFG</sequence>
<evidence type="ECO:0000259" key="6">
    <source>
        <dbReference type="Pfam" id="PF02900"/>
    </source>
</evidence>
<dbReference type="SUPFAM" id="SSF53213">
    <property type="entry name" value="LigB-like"/>
    <property type="match status" value="1"/>
</dbReference>
<evidence type="ECO:0000256" key="3">
    <source>
        <dbReference type="ARBA" id="ARBA00022723"/>
    </source>
</evidence>
<keyword evidence="4" id="KW-0862">Zinc</keyword>
<gene>
    <name evidence="7" type="ORF">CWS72_27030</name>
</gene>
<dbReference type="GO" id="GO:0008198">
    <property type="term" value="F:ferrous iron binding"/>
    <property type="evidence" value="ECO:0007669"/>
    <property type="project" value="InterPro"/>
</dbReference>
<dbReference type="InterPro" id="IPR004183">
    <property type="entry name" value="Xdiol_dOase_suB"/>
</dbReference>
<name>A0A2N3PLU6_9PROT</name>
<dbReference type="Proteomes" id="UP000233293">
    <property type="component" value="Unassembled WGS sequence"/>
</dbReference>
<protein>
    <submittedName>
        <fullName evidence="7">Dioxygenase</fullName>
    </submittedName>
</protein>
<evidence type="ECO:0000256" key="2">
    <source>
        <dbReference type="ARBA" id="ARBA00007581"/>
    </source>
</evidence>
<dbReference type="Gene3D" id="3.40.830.10">
    <property type="entry name" value="LigB-like"/>
    <property type="match status" value="1"/>
</dbReference>
<dbReference type="InterPro" id="IPR014436">
    <property type="entry name" value="Extradiol_dOase_DODA"/>
</dbReference>
<dbReference type="Pfam" id="PF02900">
    <property type="entry name" value="LigB"/>
    <property type="match status" value="1"/>
</dbReference>
<dbReference type="CDD" id="cd07363">
    <property type="entry name" value="45_DOPA_Dioxygenase"/>
    <property type="match status" value="1"/>
</dbReference>
<keyword evidence="8" id="KW-1185">Reference proteome</keyword>
<keyword evidence="7" id="KW-0223">Dioxygenase</keyword>
<comment type="cofactor">
    <cofactor evidence="1">
        <name>Zn(2+)</name>
        <dbReference type="ChEBI" id="CHEBI:29105"/>
    </cofactor>
</comment>
<organism evidence="7 8">
    <name type="scientific">Telmatospirillum siberiense</name>
    <dbReference type="NCBI Taxonomy" id="382514"/>
    <lineage>
        <taxon>Bacteria</taxon>
        <taxon>Pseudomonadati</taxon>
        <taxon>Pseudomonadota</taxon>
        <taxon>Alphaproteobacteria</taxon>
        <taxon>Rhodospirillales</taxon>
        <taxon>Rhodospirillaceae</taxon>
        <taxon>Telmatospirillum</taxon>
    </lineage>
</organism>
<dbReference type="PANTHER" id="PTHR30096:SF0">
    <property type="entry name" value="4,5-DOPA DIOXYGENASE EXTRADIOL-LIKE PROTEIN"/>
    <property type="match status" value="1"/>
</dbReference>